<evidence type="ECO:0000313" key="13">
    <source>
        <dbReference type="Proteomes" id="UP000249248"/>
    </source>
</evidence>
<evidence type="ECO:0000256" key="6">
    <source>
        <dbReference type="ARBA" id="ARBA00022833"/>
    </source>
</evidence>
<dbReference type="PANTHER" id="PTHR47466">
    <property type="match status" value="1"/>
</dbReference>
<keyword evidence="13" id="KW-1185">Reference proteome</keyword>
<proteinExistence type="inferred from homology"/>
<evidence type="ECO:0000256" key="7">
    <source>
        <dbReference type="ARBA" id="ARBA00023049"/>
    </source>
</evidence>
<organism evidence="12 13">
    <name type="scientific">Putridiphycobacter roseus</name>
    <dbReference type="NCBI Taxonomy" id="2219161"/>
    <lineage>
        <taxon>Bacteria</taxon>
        <taxon>Pseudomonadati</taxon>
        <taxon>Bacteroidota</taxon>
        <taxon>Flavobacteriia</taxon>
        <taxon>Flavobacteriales</taxon>
        <taxon>Crocinitomicaceae</taxon>
        <taxon>Putridiphycobacter</taxon>
    </lineage>
</organism>
<feature type="domain" description="Secretion system C-terminal sorting" evidence="11">
    <location>
        <begin position="412"/>
        <end position="484"/>
    </location>
</feature>
<evidence type="ECO:0008006" key="14">
    <source>
        <dbReference type="Google" id="ProtNLM"/>
    </source>
</evidence>
<evidence type="ECO:0000256" key="2">
    <source>
        <dbReference type="ARBA" id="ARBA00022670"/>
    </source>
</evidence>
<evidence type="ECO:0000313" key="12">
    <source>
        <dbReference type="EMBL" id="PZE18679.1"/>
    </source>
</evidence>
<dbReference type="PANTHER" id="PTHR47466:SF1">
    <property type="entry name" value="METALLOPROTEASE MEP1 (AFU_ORTHOLOGUE AFUA_1G07730)-RELATED"/>
    <property type="match status" value="1"/>
</dbReference>
<feature type="chain" id="PRO_5015915257" description="Peptidase M43 pregnancy-associated plasma-A domain-containing protein" evidence="9">
    <location>
        <begin position="23"/>
        <end position="485"/>
    </location>
</feature>
<dbReference type="RefSeq" id="WP_111061580.1">
    <property type="nucleotide sequence ID" value="NZ_JBHUCU010000007.1"/>
</dbReference>
<evidence type="ECO:0000256" key="5">
    <source>
        <dbReference type="ARBA" id="ARBA00022801"/>
    </source>
</evidence>
<evidence type="ECO:0000256" key="9">
    <source>
        <dbReference type="SAM" id="SignalP"/>
    </source>
</evidence>
<gene>
    <name evidence="12" type="ORF">DNU06_02295</name>
</gene>
<dbReference type="Gene3D" id="3.40.390.10">
    <property type="entry name" value="Collagenase (Catalytic Domain)"/>
    <property type="match status" value="1"/>
</dbReference>
<dbReference type="GO" id="GO:0008237">
    <property type="term" value="F:metallopeptidase activity"/>
    <property type="evidence" value="ECO:0007669"/>
    <property type="project" value="UniProtKB-KW"/>
</dbReference>
<dbReference type="Pfam" id="PF05572">
    <property type="entry name" value="Peptidase_M43"/>
    <property type="match status" value="1"/>
</dbReference>
<dbReference type="InterPro" id="IPR008754">
    <property type="entry name" value="Peptidase_M43"/>
</dbReference>
<keyword evidence="5" id="KW-0378">Hydrolase</keyword>
<evidence type="ECO:0000256" key="3">
    <source>
        <dbReference type="ARBA" id="ARBA00022723"/>
    </source>
</evidence>
<keyword evidence="4 9" id="KW-0732">Signal</keyword>
<dbReference type="Proteomes" id="UP000249248">
    <property type="component" value="Unassembled WGS sequence"/>
</dbReference>
<name>A0A2W1N217_9FLAO</name>
<evidence type="ECO:0000259" key="10">
    <source>
        <dbReference type="Pfam" id="PF05572"/>
    </source>
</evidence>
<keyword evidence="7" id="KW-0482">Metalloprotease</keyword>
<dbReference type="GO" id="GO:0046872">
    <property type="term" value="F:metal ion binding"/>
    <property type="evidence" value="ECO:0007669"/>
    <property type="project" value="UniProtKB-KW"/>
</dbReference>
<keyword evidence="6" id="KW-0862">Zinc</keyword>
<dbReference type="InterPro" id="IPR026444">
    <property type="entry name" value="Secre_tail"/>
</dbReference>
<keyword evidence="3" id="KW-0479">Metal-binding</keyword>
<evidence type="ECO:0000256" key="1">
    <source>
        <dbReference type="ARBA" id="ARBA00008721"/>
    </source>
</evidence>
<keyword evidence="8" id="KW-1015">Disulfide bond</keyword>
<dbReference type="Pfam" id="PF18962">
    <property type="entry name" value="Por_Secre_tail"/>
    <property type="match status" value="1"/>
</dbReference>
<evidence type="ECO:0000259" key="11">
    <source>
        <dbReference type="Pfam" id="PF18962"/>
    </source>
</evidence>
<keyword evidence="2" id="KW-0645">Protease</keyword>
<dbReference type="OrthoDB" id="6278496at2"/>
<evidence type="ECO:0000256" key="8">
    <source>
        <dbReference type="ARBA" id="ARBA00023157"/>
    </source>
</evidence>
<evidence type="ECO:0000256" key="4">
    <source>
        <dbReference type="ARBA" id="ARBA00022729"/>
    </source>
</evidence>
<feature type="signal peptide" evidence="9">
    <location>
        <begin position="1"/>
        <end position="22"/>
    </location>
</feature>
<feature type="domain" description="Peptidase M43 pregnancy-associated plasma-A" evidence="10">
    <location>
        <begin position="293"/>
        <end position="386"/>
    </location>
</feature>
<dbReference type="GO" id="GO:0006508">
    <property type="term" value="P:proteolysis"/>
    <property type="evidence" value="ECO:0007669"/>
    <property type="project" value="UniProtKB-KW"/>
</dbReference>
<dbReference type="AlphaFoldDB" id="A0A2W1N217"/>
<dbReference type="NCBIfam" id="TIGR04183">
    <property type="entry name" value="Por_Secre_tail"/>
    <property type="match status" value="1"/>
</dbReference>
<dbReference type="SUPFAM" id="SSF55486">
    <property type="entry name" value="Metalloproteases ('zincins'), catalytic domain"/>
    <property type="match status" value="1"/>
</dbReference>
<dbReference type="EMBL" id="QKSB01000001">
    <property type="protein sequence ID" value="PZE18679.1"/>
    <property type="molecule type" value="Genomic_DNA"/>
</dbReference>
<accession>A0A2W1N217</accession>
<reference evidence="12 13" key="1">
    <citation type="submission" date="2018-06" db="EMBL/GenBank/DDBJ databases">
        <title>The draft genome sequence of Crocinitomix sp. SM1701.</title>
        <authorList>
            <person name="Zhang X."/>
        </authorList>
    </citation>
    <scope>NUCLEOTIDE SEQUENCE [LARGE SCALE GENOMIC DNA]</scope>
    <source>
        <strain evidence="12 13">SM1701</strain>
    </source>
</reference>
<comment type="similarity">
    <text evidence="1">Belongs to the peptidase M43B family.</text>
</comment>
<sequence>MKITLQSILFLFGLLISNNTFCQGAISSLVNDSQSSIENNQPTCGSYHYMEQVNNESSNYFDLSTQLMQQINALVLDQQQNRAYEDLYVIPVVFHIVYNNNQENLHDSVLLNQITILNECFRRKNADTTNTRNVFHPLVGDSKIEFKLADIDPAGNPTTGITRTSSTVSNFGGILPYGASQTQEIQDWINDSLFYNFFRITQSSLGGSDPWNTDEYLNVWIGDLRILEPQFNNLEELVFFGLSTPPSNHQNWPDSVLQITDAYHQGVLMHYVNIGANNPNSLPAPYTAYNGLVNKGKMLVHETGHYLGLRHIWADGDCTIDDHISDTPLANNPSQYNCNPSLNSCVDNINGQDLPNMTENYMDYSSSDCQNAFTIGQADVMRAVLENFRIDLPTVISTASIAESNLLEKVIIYPNPSNGNVFIDLGTNIENVQLSIFNGVGQVVLTKNYVKTKIIPLGLAIEPGVYFVQLSTENGKQWSQKIIIE</sequence>
<comment type="caution">
    <text evidence="12">The sequence shown here is derived from an EMBL/GenBank/DDBJ whole genome shotgun (WGS) entry which is preliminary data.</text>
</comment>
<dbReference type="InterPro" id="IPR024079">
    <property type="entry name" value="MetalloPept_cat_dom_sf"/>
</dbReference>
<protein>
    <recommendedName>
        <fullName evidence="14">Peptidase M43 pregnancy-associated plasma-A domain-containing protein</fullName>
    </recommendedName>
</protein>